<organism evidence="6 7">
    <name type="scientific">Acetobacterium bakii</name>
    <dbReference type="NCBI Taxonomy" id="52689"/>
    <lineage>
        <taxon>Bacteria</taxon>
        <taxon>Bacillati</taxon>
        <taxon>Bacillota</taxon>
        <taxon>Clostridia</taxon>
        <taxon>Eubacteriales</taxon>
        <taxon>Eubacteriaceae</taxon>
        <taxon>Acetobacterium</taxon>
    </lineage>
</organism>
<keyword evidence="7" id="KW-1185">Reference proteome</keyword>
<proteinExistence type="inferred from homology"/>
<comment type="caution">
    <text evidence="6">The sequence shown here is derived from an EMBL/GenBank/DDBJ whole genome shotgun (WGS) entry which is preliminary data.</text>
</comment>
<dbReference type="EMBL" id="LGYO01000039">
    <property type="protein sequence ID" value="KNZ41034.1"/>
    <property type="molecule type" value="Genomic_DNA"/>
</dbReference>
<dbReference type="AlphaFoldDB" id="A0A0L6TXN5"/>
<dbReference type="GO" id="GO:1901605">
    <property type="term" value="P:alpha-amino acid metabolic process"/>
    <property type="evidence" value="ECO:0007669"/>
    <property type="project" value="UniProtKB-ARBA"/>
</dbReference>
<dbReference type="InterPro" id="IPR001926">
    <property type="entry name" value="TrpB-like_PALP"/>
</dbReference>
<dbReference type="SUPFAM" id="SSF53686">
    <property type="entry name" value="Tryptophan synthase beta subunit-like PLP-dependent enzymes"/>
    <property type="match status" value="1"/>
</dbReference>
<protein>
    <recommendedName>
        <fullName evidence="5">Tryptophan synthase beta chain-like PALP domain-containing protein</fullName>
    </recommendedName>
</protein>
<evidence type="ECO:0000259" key="5">
    <source>
        <dbReference type="Pfam" id="PF00291"/>
    </source>
</evidence>
<feature type="domain" description="Tryptophan synthase beta chain-like PALP" evidence="5">
    <location>
        <begin position="4"/>
        <end position="309"/>
    </location>
</feature>
<evidence type="ECO:0000256" key="3">
    <source>
        <dbReference type="ARBA" id="ARBA00022898"/>
    </source>
</evidence>
<gene>
    <name evidence="6" type="ORF">AKG39_14280</name>
</gene>
<dbReference type="InterPro" id="IPR027278">
    <property type="entry name" value="ACCD_DCysDesulf"/>
</dbReference>
<dbReference type="Gene3D" id="3.40.50.1100">
    <property type="match status" value="2"/>
</dbReference>
<dbReference type="GO" id="GO:0019148">
    <property type="term" value="F:D-cysteine desulfhydrase activity"/>
    <property type="evidence" value="ECO:0007669"/>
    <property type="project" value="TreeGrafter"/>
</dbReference>
<dbReference type="InterPro" id="IPR036052">
    <property type="entry name" value="TrpB-like_PALP_sf"/>
</dbReference>
<dbReference type="Proteomes" id="UP000036873">
    <property type="component" value="Unassembled WGS sequence"/>
</dbReference>
<reference evidence="7" key="1">
    <citation type="submission" date="2015-07" db="EMBL/GenBank/DDBJ databases">
        <title>Draft genome sequence of Acetobacterium bakii DSM 8293, a potential psychrophilic chemical producer through syngas fermentation.</title>
        <authorList>
            <person name="Song Y."/>
            <person name="Hwang S."/>
            <person name="Cho B.-K."/>
        </authorList>
    </citation>
    <scope>NUCLEOTIDE SEQUENCE [LARGE SCALE GENOMIC DNA]</scope>
    <source>
        <strain evidence="7">DSM 8239</strain>
    </source>
</reference>
<dbReference type="STRING" id="52689.AKG39_14280"/>
<sequence>MHCPTPLQKLTNLSKALGGEVEIYMKRDDLLPFGGNKLRKLEFLFHEALASGADTIITGSTFQCNHNLMALFLANIEGLNTELIMEYWSDHSYQFQNDRNKHLYEFGGASRIEQSIEPIKGPLGDMELTRQMKADLEVVGKKPYILARGGTSPLGNCGYVLCAEEIIKQAKAMDIDFDTLVCPSGTGGTQMGLLIGFDAAEYAIDILGINVFQNKQAQIKTLYGALDQTAHFLGIEGPDKDTIFCYEEYYGKAYAQPTDELKEAIELLARTEGIMMDPVYSGKTMAGLIGLIRTGEIKKGSKVVFIHTGGLNTSYDYASVLEIE</sequence>
<accession>A0A0L6TXN5</accession>
<dbReference type="PIRSF" id="PIRSF006278">
    <property type="entry name" value="ACCD_DCysDesulf"/>
    <property type="match status" value="1"/>
</dbReference>
<evidence type="ECO:0000256" key="4">
    <source>
        <dbReference type="PIRSR" id="PIRSR006278-2"/>
    </source>
</evidence>
<name>A0A0L6TXN5_9FIRM</name>
<evidence type="ECO:0000313" key="6">
    <source>
        <dbReference type="EMBL" id="KNZ41034.1"/>
    </source>
</evidence>
<dbReference type="PANTHER" id="PTHR43780">
    <property type="entry name" value="1-AMINOCYCLOPROPANE-1-CARBOXYLATE DEAMINASE-RELATED"/>
    <property type="match status" value="1"/>
</dbReference>
<dbReference type="PANTHER" id="PTHR43780:SF2">
    <property type="entry name" value="1-AMINOCYCLOPROPANE-1-CARBOXYLATE DEAMINASE-RELATED"/>
    <property type="match status" value="1"/>
</dbReference>
<evidence type="ECO:0000313" key="7">
    <source>
        <dbReference type="Proteomes" id="UP000036873"/>
    </source>
</evidence>
<feature type="modified residue" description="N6-(pyridoxal phosphate)lysine" evidence="4">
    <location>
        <position position="37"/>
    </location>
</feature>
<comment type="cofactor">
    <cofactor evidence="1">
        <name>pyridoxal 5'-phosphate</name>
        <dbReference type="ChEBI" id="CHEBI:597326"/>
    </cofactor>
</comment>
<evidence type="ECO:0000256" key="1">
    <source>
        <dbReference type="ARBA" id="ARBA00001933"/>
    </source>
</evidence>
<evidence type="ECO:0000256" key="2">
    <source>
        <dbReference type="ARBA" id="ARBA00008639"/>
    </source>
</evidence>
<keyword evidence="3 4" id="KW-0663">Pyridoxal phosphate</keyword>
<dbReference type="Pfam" id="PF00291">
    <property type="entry name" value="PALP"/>
    <property type="match status" value="1"/>
</dbReference>
<comment type="similarity">
    <text evidence="2">Belongs to the ACC deaminase/D-cysteine desulfhydrase family.</text>
</comment>